<proteinExistence type="inferred from homology"/>
<keyword evidence="10" id="KW-1185">Reference proteome</keyword>
<keyword evidence="6" id="KW-0539">Nucleus</keyword>
<dbReference type="Pfam" id="PF03371">
    <property type="entry name" value="PRP38"/>
    <property type="match status" value="1"/>
</dbReference>
<keyword evidence="5" id="KW-0508">mRNA splicing</keyword>
<evidence type="ECO:0000256" key="1">
    <source>
        <dbReference type="ARBA" id="ARBA00004123"/>
    </source>
</evidence>
<feature type="compositionally biased region" description="Basic and acidic residues" evidence="7">
    <location>
        <begin position="226"/>
        <end position="246"/>
    </location>
</feature>
<dbReference type="STRING" id="3076.A0A2P6TCW4"/>
<dbReference type="OrthoDB" id="408373at2759"/>
<name>A0A2P6TCW4_CHLSO</name>
<feature type="compositionally biased region" description="Basic residues" evidence="7">
    <location>
        <begin position="247"/>
        <end position="258"/>
    </location>
</feature>
<dbReference type="InterPro" id="IPR005037">
    <property type="entry name" value="PRP38"/>
</dbReference>
<evidence type="ECO:0000256" key="2">
    <source>
        <dbReference type="ARBA" id="ARBA00006164"/>
    </source>
</evidence>
<protein>
    <submittedName>
        <fullName evidence="9">Chloroplastic isoform X1</fullName>
    </submittedName>
</protein>
<reference evidence="9 10" key="1">
    <citation type="journal article" date="2018" name="Plant J.">
        <title>Genome sequences of Chlorella sorokiniana UTEX 1602 and Micractinium conductrix SAG 241.80: implications to maltose excretion by a green alga.</title>
        <authorList>
            <person name="Arriola M.B."/>
            <person name="Velmurugan N."/>
            <person name="Zhang Y."/>
            <person name="Plunkett M.H."/>
            <person name="Hondzo H."/>
            <person name="Barney B.M."/>
        </authorList>
    </citation>
    <scope>NUCLEOTIDE SEQUENCE [LARGE SCALE GENOMIC DNA]</scope>
    <source>
        <strain evidence="10">UTEX 1602</strain>
    </source>
</reference>
<keyword evidence="3" id="KW-0507">mRNA processing</keyword>
<dbReference type="InterPro" id="IPR029058">
    <property type="entry name" value="AB_hydrolase_fold"/>
</dbReference>
<feature type="domain" description="AB hydrolase-1" evidence="8">
    <location>
        <begin position="466"/>
        <end position="719"/>
    </location>
</feature>
<dbReference type="Proteomes" id="UP000239899">
    <property type="component" value="Unassembled WGS sequence"/>
</dbReference>
<dbReference type="PANTHER" id="PTHR23142">
    <property type="entry name" value="PRE-MRNA-SPLICING FACTOR 38A-RELATED"/>
    <property type="match status" value="1"/>
</dbReference>
<organism evidence="9 10">
    <name type="scientific">Chlorella sorokiniana</name>
    <name type="common">Freshwater green alga</name>
    <dbReference type="NCBI Taxonomy" id="3076"/>
    <lineage>
        <taxon>Eukaryota</taxon>
        <taxon>Viridiplantae</taxon>
        <taxon>Chlorophyta</taxon>
        <taxon>core chlorophytes</taxon>
        <taxon>Trebouxiophyceae</taxon>
        <taxon>Chlorellales</taxon>
        <taxon>Chlorellaceae</taxon>
        <taxon>Chlorella clade</taxon>
        <taxon>Chlorella</taxon>
    </lineage>
</organism>
<evidence type="ECO:0000259" key="8">
    <source>
        <dbReference type="Pfam" id="PF12697"/>
    </source>
</evidence>
<dbReference type="SUPFAM" id="SSF53474">
    <property type="entry name" value="alpha/beta-Hydrolases"/>
    <property type="match status" value="1"/>
</dbReference>
<accession>A0A2P6TCW4</accession>
<dbReference type="GO" id="GO:0008380">
    <property type="term" value="P:RNA splicing"/>
    <property type="evidence" value="ECO:0007669"/>
    <property type="project" value="UniProtKB-KW"/>
</dbReference>
<evidence type="ECO:0000313" key="10">
    <source>
        <dbReference type="Proteomes" id="UP000239899"/>
    </source>
</evidence>
<dbReference type="Gene3D" id="3.40.50.1820">
    <property type="entry name" value="alpha/beta hydrolase"/>
    <property type="match status" value="1"/>
</dbReference>
<feature type="region of interest" description="Disordered" evidence="7">
    <location>
        <begin position="192"/>
        <end position="372"/>
    </location>
</feature>
<dbReference type="Pfam" id="PF12697">
    <property type="entry name" value="Abhydrolase_6"/>
    <property type="match status" value="1"/>
</dbReference>
<feature type="compositionally biased region" description="Basic residues" evidence="7">
    <location>
        <begin position="268"/>
        <end position="281"/>
    </location>
</feature>
<comment type="caution">
    <text evidence="9">The sequence shown here is derived from an EMBL/GenBank/DDBJ whole genome shotgun (WGS) entry which is preliminary data.</text>
</comment>
<feature type="compositionally biased region" description="Acidic residues" evidence="7">
    <location>
        <begin position="216"/>
        <end position="225"/>
    </location>
</feature>
<sequence length="732" mass="83262">MANRTDKEAYAIHGTNPQNLIEYISRQKIYDSVYWKQECFGLSAERLVDKAVELKEVGGMYGEPAKPTHFIALILKMLQIQPSKDVVVEFIKNDDFKYLRLLGAFYLRLVGRPLDVYQYLEPLYNDYRKVRVRELMGKQELGHVDELIDAMLTKDRLFTIALPRLPARLTLERAGQLEPRVSVLDEEFDEAALEEEQEEQAAALEAQQREAAEGEQGGEEGEVAEEGERERRREREKWQLTKEEKRRRPGRSRSRSRSRSRERGGERRRSRSREGRHRSRSRDRYDRDRRDERDYRRRSRSRSRDCYRRDDRERRRSRSREDRRRDDRGRDRDREREHERERRRDDGDRRRRERSGSPGGRKGDKRARQEEPMDEIAQANALRASLGLKPLNGSSSAGSVAARAAHSSGASSAPAAAAAAAAAEAPAATEALPGEHEVRPGVYEGYWRWQGHRIRYQRSGDAGPAVLCIHGFGASADHWRKNLGELGQSCRAFAIDLLGYGFSDKPDPRQYGPPSSLYNFPNWSQQVRDFLREVVGGPATLTCNSVGGIAGLQAAIDDPSLVRGVQIMNISLRMLHVSKQAPWQRPLVKTLQDTLRTSPLGAWFFGQIANTKGVRQVLQQCYGDPAAVDDELVDIILTPGLQPGAVDVFLDFISYSSGPLPEQQLEEVTVPVSIVWGEEDPWEKVEWGRQLAKHAAVQEYVQLPGVGHCPQDEAPHLVNPLILAFVQRCGSS</sequence>
<dbReference type="EMBL" id="LHPG02000023">
    <property type="protein sequence ID" value="PRW20472.1"/>
    <property type="molecule type" value="Genomic_DNA"/>
</dbReference>
<evidence type="ECO:0000256" key="6">
    <source>
        <dbReference type="ARBA" id="ARBA00023242"/>
    </source>
</evidence>
<dbReference type="AlphaFoldDB" id="A0A2P6TCW4"/>
<gene>
    <name evidence="9" type="ORF">C2E21_8953</name>
</gene>
<dbReference type="GO" id="GO:0006397">
    <property type="term" value="P:mRNA processing"/>
    <property type="evidence" value="ECO:0007669"/>
    <property type="project" value="UniProtKB-KW"/>
</dbReference>
<evidence type="ECO:0000256" key="7">
    <source>
        <dbReference type="SAM" id="MobiDB-lite"/>
    </source>
</evidence>
<evidence type="ECO:0000256" key="3">
    <source>
        <dbReference type="ARBA" id="ARBA00022664"/>
    </source>
</evidence>
<feature type="compositionally biased region" description="Basic and acidic residues" evidence="7">
    <location>
        <begin position="282"/>
        <end position="295"/>
    </location>
</feature>
<keyword evidence="4" id="KW-0747">Spliceosome</keyword>
<evidence type="ECO:0000313" key="9">
    <source>
        <dbReference type="EMBL" id="PRW20472.1"/>
    </source>
</evidence>
<comment type="similarity">
    <text evidence="2">Belongs to the PRP38 family.</text>
</comment>
<dbReference type="InterPro" id="IPR000073">
    <property type="entry name" value="AB_hydrolase_1"/>
</dbReference>
<evidence type="ECO:0000256" key="4">
    <source>
        <dbReference type="ARBA" id="ARBA00022728"/>
    </source>
</evidence>
<evidence type="ECO:0000256" key="5">
    <source>
        <dbReference type="ARBA" id="ARBA00023187"/>
    </source>
</evidence>
<dbReference type="GO" id="GO:0005681">
    <property type="term" value="C:spliceosomal complex"/>
    <property type="evidence" value="ECO:0007669"/>
    <property type="project" value="UniProtKB-KW"/>
</dbReference>
<comment type="subcellular location">
    <subcellularLocation>
        <location evidence="1">Nucleus</location>
    </subcellularLocation>
</comment>
<feature type="compositionally biased region" description="Basic and acidic residues" evidence="7">
    <location>
        <begin position="302"/>
        <end position="350"/>
    </location>
</feature>